<evidence type="ECO:0000313" key="1">
    <source>
        <dbReference type="EMBL" id="RFZ92887.1"/>
    </source>
</evidence>
<evidence type="ECO:0000313" key="2">
    <source>
        <dbReference type="Proteomes" id="UP000264217"/>
    </source>
</evidence>
<dbReference type="SUPFAM" id="SSF47789">
    <property type="entry name" value="C-terminal domain of RNA polymerase alpha subunit"/>
    <property type="match status" value="1"/>
</dbReference>
<dbReference type="EMBL" id="QWDC01000002">
    <property type="protein sequence ID" value="RFZ92887.1"/>
    <property type="molecule type" value="Genomic_DNA"/>
</dbReference>
<keyword evidence="2" id="KW-1185">Reference proteome</keyword>
<proteinExistence type="predicted"/>
<sequence>MDSAITEMIRKPVNSLELSNAFKAVCADMRYSTIGEILAVPKEELIRKPSFTFHWLEELVEFMKRYDAVHLLHAGDATGNISDRSM</sequence>
<dbReference type="Proteomes" id="UP000264217">
    <property type="component" value="Unassembled WGS sequence"/>
</dbReference>
<dbReference type="RefSeq" id="WP_117392596.1">
    <property type="nucleotide sequence ID" value="NZ_QWDC01000002.1"/>
</dbReference>
<organism evidence="1 2">
    <name type="scientific">Mucilaginibacter conchicola</name>
    <dbReference type="NCBI Taxonomy" id="2303333"/>
    <lineage>
        <taxon>Bacteria</taxon>
        <taxon>Pseudomonadati</taxon>
        <taxon>Bacteroidota</taxon>
        <taxon>Sphingobacteriia</taxon>
        <taxon>Sphingobacteriales</taxon>
        <taxon>Sphingobacteriaceae</taxon>
        <taxon>Mucilaginibacter</taxon>
    </lineage>
</organism>
<comment type="caution">
    <text evidence="1">The sequence shown here is derived from an EMBL/GenBank/DDBJ whole genome shotgun (WGS) entry which is preliminary data.</text>
</comment>
<accession>A0A372NW80</accession>
<reference evidence="1 2" key="1">
    <citation type="submission" date="2018-08" db="EMBL/GenBank/DDBJ databases">
        <title>Mucilaginibacter sp. MYSH2.</title>
        <authorList>
            <person name="Seo T."/>
        </authorList>
    </citation>
    <scope>NUCLEOTIDE SEQUENCE [LARGE SCALE GENOMIC DNA]</scope>
    <source>
        <strain evidence="1 2">MYSH2</strain>
    </source>
</reference>
<dbReference type="AlphaFoldDB" id="A0A372NW80"/>
<gene>
    <name evidence="1" type="ORF">D0C36_15970</name>
</gene>
<name>A0A372NW80_9SPHI</name>
<protein>
    <submittedName>
        <fullName evidence="1">Uncharacterized protein</fullName>
    </submittedName>
</protein>
<dbReference type="Gene3D" id="1.10.150.20">
    <property type="entry name" value="5' to 3' exonuclease, C-terminal subdomain"/>
    <property type="match status" value="1"/>
</dbReference>